<feature type="region of interest" description="Disordered" evidence="1">
    <location>
        <begin position="74"/>
        <end position="99"/>
    </location>
</feature>
<feature type="compositionally biased region" description="Polar residues" evidence="1">
    <location>
        <begin position="30"/>
        <end position="39"/>
    </location>
</feature>
<feature type="region of interest" description="Disordered" evidence="1">
    <location>
        <begin position="148"/>
        <end position="172"/>
    </location>
</feature>
<comment type="caution">
    <text evidence="2">The sequence shown here is derived from an EMBL/GenBank/DDBJ whole genome shotgun (WGS) entry which is preliminary data.</text>
</comment>
<dbReference type="AlphaFoldDB" id="A0A1J5Q247"/>
<evidence type="ECO:0000313" key="2">
    <source>
        <dbReference type="EMBL" id="OIQ77360.1"/>
    </source>
</evidence>
<reference evidence="2" key="1">
    <citation type="submission" date="2016-10" db="EMBL/GenBank/DDBJ databases">
        <title>Sequence of Gallionella enrichment culture.</title>
        <authorList>
            <person name="Poehlein A."/>
            <person name="Muehling M."/>
            <person name="Daniel R."/>
        </authorList>
    </citation>
    <scope>NUCLEOTIDE SEQUENCE</scope>
</reference>
<accession>A0A1J5Q247</accession>
<feature type="compositionally biased region" description="Low complexity" evidence="1">
    <location>
        <begin position="148"/>
        <end position="161"/>
    </location>
</feature>
<sequence length="196" mass="19880">MPRRRQLGSVLTKNTAACAPNVPKPEVARTTPSSSSAANSRVVGGNEPRCSASACGASPLEGFANMTAASASVSGTASVGSSARRRTGRNVSPLGSRPSGTARRSLLIIAVTAFGFQPRWFVTSPVHRGAAAKTLIVPAPMLGSRTASTSSAVSSVTNTRAGNSSEKDNKPCTPGSFTISHAGCRMALHLATNAAT</sequence>
<feature type="region of interest" description="Disordered" evidence="1">
    <location>
        <begin position="19"/>
        <end position="45"/>
    </location>
</feature>
<name>A0A1J5Q247_9ZZZZ</name>
<gene>
    <name evidence="2" type="ORF">GALL_409500</name>
</gene>
<protein>
    <submittedName>
        <fullName evidence="2">Uncharacterized protein</fullName>
    </submittedName>
</protein>
<organism evidence="2">
    <name type="scientific">mine drainage metagenome</name>
    <dbReference type="NCBI Taxonomy" id="410659"/>
    <lineage>
        <taxon>unclassified sequences</taxon>
        <taxon>metagenomes</taxon>
        <taxon>ecological metagenomes</taxon>
    </lineage>
</organism>
<dbReference type="EMBL" id="MLJW01001635">
    <property type="protein sequence ID" value="OIQ77360.1"/>
    <property type="molecule type" value="Genomic_DNA"/>
</dbReference>
<evidence type="ECO:0000256" key="1">
    <source>
        <dbReference type="SAM" id="MobiDB-lite"/>
    </source>
</evidence>
<proteinExistence type="predicted"/>